<dbReference type="GO" id="GO:0046872">
    <property type="term" value="F:metal ion binding"/>
    <property type="evidence" value="ECO:0007669"/>
    <property type="project" value="UniProtKB-KW"/>
</dbReference>
<keyword evidence="2" id="KW-0479">Metal-binding</keyword>
<evidence type="ECO:0000256" key="5">
    <source>
        <dbReference type="ARBA" id="ARBA00022842"/>
    </source>
</evidence>
<dbReference type="Proteomes" id="UP000179052">
    <property type="component" value="Unassembled WGS sequence"/>
</dbReference>
<evidence type="ECO:0000313" key="10">
    <source>
        <dbReference type="Proteomes" id="UP000179052"/>
    </source>
</evidence>
<keyword evidence="5" id="KW-0460">Magnesium</keyword>
<dbReference type="AlphaFoldDB" id="A0A1G2LL81"/>
<dbReference type="CDD" id="cd04867">
    <property type="entry name" value="TGS_YchF_OLA1"/>
    <property type="match status" value="1"/>
</dbReference>
<dbReference type="FunFam" id="3.10.20.30:FF:000001">
    <property type="entry name" value="Ribosome-binding ATPase YchF"/>
    <property type="match status" value="1"/>
</dbReference>
<dbReference type="InterPro" id="IPR004095">
    <property type="entry name" value="TGS"/>
</dbReference>
<comment type="function">
    <text evidence="6">ATPase that binds to both the 70S ribosome and the 50S ribosomal subunit in a nucleotide-independent manner.</text>
</comment>
<sequence>MSLQMGIVGLPNVGKSTLFQALTKKPVTIANYPFATIDPNVGIVSVPDERLLKLASLSQSAKVIPATIEFVDIAGLVKGAAEGQGLGNAFLSHIREVDAILHVVRVFQNSEIIHVENSPDPLRDFKTLNLELILKDLDSTERAFDKAESDARSSDKKKIERRDLLAKIKTILESEKLLSRQNLDHATQDVAHEIGLLTQKPMLVVFNISDKELAENWEPNPLLLETLGAIPYLSIPIGIEAEAVNMEIAEAAEFRTLAGIQETGLSRLIHKSYERLGLITFFTTGADETRAWTIPRDSTAPRAGHAIHSDFEQKFIRAEVIHCDELLKSGSIAKARELGLLRIEGKEYTVKDGDVIEFKI</sequence>
<evidence type="ECO:0000256" key="4">
    <source>
        <dbReference type="ARBA" id="ARBA00022840"/>
    </source>
</evidence>
<dbReference type="InterPro" id="IPR012675">
    <property type="entry name" value="Beta-grasp_dom_sf"/>
</dbReference>
<keyword evidence="4 6" id="KW-0067">ATP-binding</keyword>
<dbReference type="GO" id="GO:0005524">
    <property type="term" value="F:ATP binding"/>
    <property type="evidence" value="ECO:0007669"/>
    <property type="project" value="UniProtKB-UniRule"/>
</dbReference>
<dbReference type="PIRSF" id="PIRSF006641">
    <property type="entry name" value="CHP00092"/>
    <property type="match status" value="1"/>
</dbReference>
<dbReference type="InterPro" id="IPR006073">
    <property type="entry name" value="GTP-bd"/>
</dbReference>
<dbReference type="Pfam" id="PF06071">
    <property type="entry name" value="YchF-GTPase_C"/>
    <property type="match status" value="1"/>
</dbReference>
<dbReference type="PROSITE" id="PS51710">
    <property type="entry name" value="G_OBG"/>
    <property type="match status" value="1"/>
</dbReference>
<dbReference type="Pfam" id="PF01926">
    <property type="entry name" value="MMR_HSR1"/>
    <property type="match status" value="1"/>
</dbReference>
<dbReference type="GO" id="GO:0005525">
    <property type="term" value="F:GTP binding"/>
    <property type="evidence" value="ECO:0007669"/>
    <property type="project" value="InterPro"/>
</dbReference>
<accession>A0A1G2LL81</accession>
<dbReference type="HAMAP" id="MF_00944">
    <property type="entry name" value="YchF_OLA1_ATPase"/>
    <property type="match status" value="1"/>
</dbReference>
<proteinExistence type="inferred from homology"/>
<dbReference type="InterPro" id="IPR041706">
    <property type="entry name" value="YchF_N"/>
</dbReference>
<feature type="binding site" evidence="6">
    <location>
        <begin position="12"/>
        <end position="17"/>
    </location>
    <ligand>
        <name>ATP</name>
        <dbReference type="ChEBI" id="CHEBI:30616"/>
    </ligand>
</feature>
<gene>
    <name evidence="6" type="primary">ychF</name>
    <name evidence="9" type="ORF">A3H71_02420</name>
</gene>
<dbReference type="GO" id="GO:0043023">
    <property type="term" value="F:ribosomal large subunit binding"/>
    <property type="evidence" value="ECO:0007669"/>
    <property type="project" value="UniProtKB-UniRule"/>
</dbReference>
<dbReference type="CDD" id="cd01900">
    <property type="entry name" value="YchF"/>
    <property type="match status" value="1"/>
</dbReference>
<organism evidence="9 10">
    <name type="scientific">Candidatus Sungbacteria bacterium RIFCSPLOWO2_02_FULL_48_13b</name>
    <dbReference type="NCBI Taxonomy" id="1802283"/>
    <lineage>
        <taxon>Bacteria</taxon>
        <taxon>Candidatus Sungiibacteriota</taxon>
    </lineage>
</organism>
<dbReference type="PROSITE" id="PS51880">
    <property type="entry name" value="TGS"/>
    <property type="match status" value="1"/>
</dbReference>
<comment type="caution">
    <text evidence="9">The sequence shown here is derived from an EMBL/GenBank/DDBJ whole genome shotgun (WGS) entry which is preliminary data.</text>
</comment>
<dbReference type="FunFam" id="1.10.150.300:FF:000001">
    <property type="entry name" value="Ribosome-binding ATPase YchF"/>
    <property type="match status" value="1"/>
</dbReference>
<evidence type="ECO:0000256" key="3">
    <source>
        <dbReference type="ARBA" id="ARBA00022741"/>
    </source>
</evidence>
<evidence type="ECO:0000256" key="1">
    <source>
        <dbReference type="ARBA" id="ARBA00001946"/>
    </source>
</evidence>
<dbReference type="InterPro" id="IPR023192">
    <property type="entry name" value="TGS-like_dom_sf"/>
</dbReference>
<evidence type="ECO:0000259" key="7">
    <source>
        <dbReference type="PROSITE" id="PS51710"/>
    </source>
</evidence>
<keyword evidence="3 6" id="KW-0547">Nucleotide-binding</keyword>
<dbReference type="InterPro" id="IPR031167">
    <property type="entry name" value="G_OBG"/>
</dbReference>
<dbReference type="InterPro" id="IPR004396">
    <property type="entry name" value="ATPase_YchF/OLA1"/>
</dbReference>
<evidence type="ECO:0000313" key="9">
    <source>
        <dbReference type="EMBL" id="OHA11571.1"/>
    </source>
</evidence>
<dbReference type="PRINTS" id="PR00326">
    <property type="entry name" value="GTP1OBG"/>
</dbReference>
<dbReference type="EMBL" id="MHQV01000007">
    <property type="protein sequence ID" value="OHA11571.1"/>
    <property type="molecule type" value="Genomic_DNA"/>
</dbReference>
<dbReference type="InterPro" id="IPR013029">
    <property type="entry name" value="YchF_C"/>
</dbReference>
<comment type="cofactor">
    <cofactor evidence="1">
        <name>Mg(2+)</name>
        <dbReference type="ChEBI" id="CHEBI:18420"/>
    </cofactor>
</comment>
<feature type="domain" description="TGS" evidence="8">
    <location>
        <begin position="277"/>
        <end position="360"/>
    </location>
</feature>
<dbReference type="STRING" id="1802283.A3H71_02420"/>
<dbReference type="Gene3D" id="3.10.20.30">
    <property type="match status" value="1"/>
</dbReference>
<dbReference type="PANTHER" id="PTHR23305:SF18">
    <property type="entry name" value="OBG-TYPE G DOMAIN-CONTAINING PROTEIN"/>
    <property type="match status" value="1"/>
</dbReference>
<dbReference type="Gene3D" id="1.10.150.300">
    <property type="entry name" value="TGS-like domain"/>
    <property type="match status" value="1"/>
</dbReference>
<protein>
    <recommendedName>
        <fullName evidence="6">Ribosome-binding ATPase YchF</fullName>
    </recommendedName>
</protein>
<dbReference type="InterPro" id="IPR012676">
    <property type="entry name" value="TGS-like"/>
</dbReference>
<feature type="domain" description="OBG-type G" evidence="7">
    <location>
        <begin position="3"/>
        <end position="277"/>
    </location>
</feature>
<dbReference type="InterPro" id="IPR027417">
    <property type="entry name" value="P-loop_NTPase"/>
</dbReference>
<dbReference type="PANTHER" id="PTHR23305">
    <property type="entry name" value="OBG GTPASE FAMILY"/>
    <property type="match status" value="1"/>
</dbReference>
<dbReference type="SUPFAM" id="SSF52540">
    <property type="entry name" value="P-loop containing nucleoside triphosphate hydrolases"/>
    <property type="match status" value="1"/>
</dbReference>
<evidence type="ECO:0000256" key="6">
    <source>
        <dbReference type="HAMAP-Rule" id="MF_00944"/>
    </source>
</evidence>
<dbReference type="SUPFAM" id="SSF81271">
    <property type="entry name" value="TGS-like"/>
    <property type="match status" value="1"/>
</dbReference>
<comment type="similarity">
    <text evidence="6">Belongs to the TRAFAC class OBG-HflX-like GTPase superfamily. OBG GTPase family. YchF/OLA1 subfamily.</text>
</comment>
<name>A0A1G2LL81_9BACT</name>
<evidence type="ECO:0000256" key="2">
    <source>
        <dbReference type="ARBA" id="ARBA00022723"/>
    </source>
</evidence>
<dbReference type="Gene3D" id="3.40.50.300">
    <property type="entry name" value="P-loop containing nucleotide triphosphate hydrolases"/>
    <property type="match status" value="1"/>
</dbReference>
<dbReference type="NCBIfam" id="TIGR00092">
    <property type="entry name" value="redox-regulated ATPase YchF"/>
    <property type="match status" value="1"/>
</dbReference>
<reference evidence="9 10" key="1">
    <citation type="journal article" date="2016" name="Nat. Commun.">
        <title>Thousands of microbial genomes shed light on interconnected biogeochemical processes in an aquifer system.</title>
        <authorList>
            <person name="Anantharaman K."/>
            <person name="Brown C.T."/>
            <person name="Hug L.A."/>
            <person name="Sharon I."/>
            <person name="Castelle C.J."/>
            <person name="Probst A.J."/>
            <person name="Thomas B.C."/>
            <person name="Singh A."/>
            <person name="Wilkins M.J."/>
            <person name="Karaoz U."/>
            <person name="Brodie E.L."/>
            <person name="Williams K.H."/>
            <person name="Hubbard S.S."/>
            <person name="Banfield J.F."/>
        </authorList>
    </citation>
    <scope>NUCLEOTIDE SEQUENCE [LARGE SCALE GENOMIC DNA]</scope>
</reference>
<evidence type="ECO:0000259" key="8">
    <source>
        <dbReference type="PROSITE" id="PS51880"/>
    </source>
</evidence>
<dbReference type="GO" id="GO:0016887">
    <property type="term" value="F:ATP hydrolysis activity"/>
    <property type="evidence" value="ECO:0007669"/>
    <property type="project" value="UniProtKB-UniRule"/>
</dbReference>
<dbReference type="GO" id="GO:0005737">
    <property type="term" value="C:cytoplasm"/>
    <property type="evidence" value="ECO:0007669"/>
    <property type="project" value="TreeGrafter"/>
</dbReference>